<evidence type="ECO:0000313" key="2">
    <source>
        <dbReference type="Proteomes" id="UP000184082"/>
    </source>
</evidence>
<keyword evidence="2" id="KW-1185">Reference proteome</keyword>
<dbReference type="AlphaFoldDB" id="A0A1M6MYT5"/>
<proteinExistence type="predicted"/>
<protein>
    <submittedName>
        <fullName evidence="1">Uncharacterized protein</fullName>
    </submittedName>
</protein>
<dbReference type="Proteomes" id="UP000184082">
    <property type="component" value="Unassembled WGS sequence"/>
</dbReference>
<organism evidence="1 2">
    <name type="scientific">Caminicella sporogenes DSM 14501</name>
    <dbReference type="NCBI Taxonomy" id="1121266"/>
    <lineage>
        <taxon>Bacteria</taxon>
        <taxon>Bacillati</taxon>
        <taxon>Bacillota</taxon>
        <taxon>Clostridia</taxon>
        <taxon>Peptostreptococcales</taxon>
        <taxon>Caminicellaceae</taxon>
        <taxon>Caminicella</taxon>
    </lineage>
</organism>
<dbReference type="STRING" id="1121266.SAMN02745883_00711"/>
<reference evidence="1 2" key="1">
    <citation type="submission" date="2016-11" db="EMBL/GenBank/DDBJ databases">
        <authorList>
            <person name="Jaros S."/>
            <person name="Januszkiewicz K."/>
            <person name="Wedrychowicz H."/>
        </authorList>
    </citation>
    <scope>NUCLEOTIDE SEQUENCE [LARGE SCALE GENOMIC DNA]</scope>
    <source>
        <strain evidence="1 2">DSM 14501</strain>
    </source>
</reference>
<gene>
    <name evidence="1" type="ORF">SAMN02745883_00711</name>
</gene>
<dbReference type="RefSeq" id="WP_072966005.1">
    <property type="nucleotide sequence ID" value="NZ_FRAJ01000005.1"/>
</dbReference>
<sequence>MKYKTITGKIIDTDKQDVYCPLCGELISKEDINNGSIYKNGIDNPETSECWCELWHIECAEIEEEYEREYGYRM</sequence>
<dbReference type="EMBL" id="FRAJ01000005">
    <property type="protein sequence ID" value="SHJ88627.1"/>
    <property type="molecule type" value="Genomic_DNA"/>
</dbReference>
<accession>A0A1M6MYT5</accession>
<name>A0A1M6MYT5_9FIRM</name>
<evidence type="ECO:0000313" key="1">
    <source>
        <dbReference type="EMBL" id="SHJ88627.1"/>
    </source>
</evidence>